<dbReference type="GO" id="GO:0003886">
    <property type="term" value="F:DNA (cytosine-5-)-methyltransferase activity"/>
    <property type="evidence" value="ECO:0007669"/>
    <property type="project" value="UniProtKB-EC"/>
</dbReference>
<evidence type="ECO:0000256" key="10">
    <source>
        <dbReference type="SAM" id="MobiDB-lite"/>
    </source>
</evidence>
<feature type="active site" evidence="8">
    <location>
        <position position="699"/>
    </location>
</feature>
<keyword evidence="9" id="KW-0175">Coiled coil</keyword>
<dbReference type="GO" id="GO:0032259">
    <property type="term" value="P:methylation"/>
    <property type="evidence" value="ECO:0007669"/>
    <property type="project" value="UniProtKB-KW"/>
</dbReference>
<dbReference type="Gene3D" id="3.40.50.150">
    <property type="entry name" value="Vaccinia Virus protein VP39"/>
    <property type="match status" value="1"/>
</dbReference>
<feature type="region of interest" description="Disordered" evidence="10">
    <location>
        <begin position="1126"/>
        <end position="1154"/>
    </location>
</feature>
<gene>
    <name evidence="12" type="primary">DIM-2_1</name>
    <name evidence="12" type="ORF">E8E13_003858</name>
</gene>
<keyword evidence="4 8" id="KW-0808">Transferase</keyword>
<dbReference type="GO" id="GO:0044027">
    <property type="term" value="P:negative regulation of gene expression via chromosomal CpG island methylation"/>
    <property type="evidence" value="ECO:0007669"/>
    <property type="project" value="TreeGrafter"/>
</dbReference>
<dbReference type="AlphaFoldDB" id="A0A9P4TPG3"/>
<dbReference type="PANTHER" id="PTHR10629">
    <property type="entry name" value="CYTOSINE-SPECIFIC METHYLTRANSFERASE"/>
    <property type="match status" value="1"/>
</dbReference>
<dbReference type="PROSITE" id="PS51038">
    <property type="entry name" value="BAH"/>
    <property type="match status" value="1"/>
</dbReference>
<dbReference type="PANTHER" id="PTHR10629:SF54">
    <property type="entry name" value="DNA METHYLTRANSFERASE DIM-2"/>
    <property type="match status" value="1"/>
</dbReference>
<comment type="similarity">
    <text evidence="8">Belongs to the class I-like SAM-binding methyltransferase superfamily. C5-methyltransferase family.</text>
</comment>
<evidence type="ECO:0000256" key="6">
    <source>
        <dbReference type="ARBA" id="ARBA00023125"/>
    </source>
</evidence>
<dbReference type="EC" id="2.1.1.37" evidence="2"/>
<dbReference type="InterPro" id="IPR043151">
    <property type="entry name" value="BAH_sf"/>
</dbReference>
<accession>A0A9P4TPG3</accession>
<dbReference type="InterPro" id="IPR018117">
    <property type="entry name" value="C5_DNA_meth_AS"/>
</dbReference>
<dbReference type="GO" id="GO:0003677">
    <property type="term" value="F:DNA binding"/>
    <property type="evidence" value="ECO:0007669"/>
    <property type="project" value="UniProtKB-KW"/>
</dbReference>
<dbReference type="EMBL" id="SWKU01000001">
    <property type="protein sequence ID" value="KAF3010628.1"/>
    <property type="molecule type" value="Genomic_DNA"/>
</dbReference>
<sequence length="1229" mass="138353">MGIEVRVPPPDHPRSSAVNYVPPGPITSETEILQLLDDAIDTASETSNTRIQREDIIADLEGFEIYRCPLSERKRGSELIGLNFFDVRARNLRFDGYILVDNTRHYVERLKVENISIGGYGADDHPNIVAYIQTPSKIWLRLGQPASRYMRYHVPFIWAATLGKHAIDYMEDQPAGAVSLEDFTTIFNSWLAQRFGSNKHLQRWFALFGNKTDFRVAFHAYKGFIYKQALNMSTSQHLMSHPIWSHCMCNSLVAIKRRSTQVSYTITTAHVYQCFKEMYFSTRLKRKPLSTAVNQSRRQRALKLGFAEDHALTTAIRLKRNDNMDTSNIRIGDVVSVVPDDTDKRHWQKSSDVWYAFVQGIVSTTSGAKRLMILWLYRPEDTNICLAKYPVTRELFLSDNCNCREGVLLTTDVTRTYMVEWAPKSLNTTKDFLIRQTYMTNDSAFVTYKYEHRVCSCRTPKPNLLKWRAGDTVYITKMTAGMKVLEPAVIQEIDEDSRTARVRTLLRLRRDLLHLAADAGRTRILPNELVLTGKLKTISLTHIQRSCYVRFVPKADILNNIIPAPYDQGGAGDFGFITMGLDSTIANGRLIFLESLPRGFHETREHQLPYKKLRGLSLFSGGGGLDRGLEQAGAVEFDTSVDYDPAAIHTQRANCKDPRRMRLFCGSVDDYLKILISGNKDHSVARIGEIDLIASGSPCPGFSALQQNMLSEQSIIYASHITTFCTAVDVYRPLYGILENVVNMASTRTGLEEQNILSQLVACLVSMGYQVNQYIMDSWNYGSCQRRSRIILTIAAPGLEPIRQQPHTHSRRFEETKARSLGKLPNGERFGDREHYPTPFPHVCAHEATSDLPSIGNGNVQTCIEYPDHRLSRLTNNKGRKLLECIPTYPPGYGYAEAIGLNLIPPLLRMTKKETGKAYRRIEANKLIPTITTDVCMQDARNGASVHWSQHRPLSIQEARRTQGYPDEEPIIGTLSEQWKIIGNGVDRKVSFSIGLALRNAFAKCQRASSSKRALEEEIEVIVDAEDDAELDLFQGANTIRDGSISSPASSSTDSFSNMRQAHEFLPQPPQAANKSSFPLLSPGYLPPQTTNAQTDIKAPGLFMAQLPQRPTADVRRLSLPTISASVQSDQRMTTMKRPRDQDASESSEASKDVAEIPLGVKKARVVQERRTVFPEMSSVREQTREKLRCTSVPPVDSSMRTRRSGPAEFAPKAWNKKIGSSENVVQLA</sequence>
<feature type="region of interest" description="Disordered" evidence="10">
    <location>
        <begin position="804"/>
        <end position="830"/>
    </location>
</feature>
<keyword evidence="13" id="KW-1185">Reference proteome</keyword>
<evidence type="ECO:0000256" key="1">
    <source>
        <dbReference type="ARBA" id="ARBA00004123"/>
    </source>
</evidence>
<comment type="subcellular location">
    <subcellularLocation>
        <location evidence="1">Nucleus</location>
    </subcellularLocation>
</comment>
<feature type="compositionally biased region" description="Basic and acidic residues" evidence="10">
    <location>
        <begin position="1138"/>
        <end position="1154"/>
    </location>
</feature>
<dbReference type="SUPFAM" id="SSF53335">
    <property type="entry name" value="S-adenosyl-L-methionine-dependent methyltransferases"/>
    <property type="match status" value="1"/>
</dbReference>
<dbReference type="Pfam" id="PF25423">
    <property type="entry name" value="DUF7893"/>
    <property type="match status" value="1"/>
</dbReference>
<dbReference type="InterPro" id="IPR050390">
    <property type="entry name" value="C5-Methyltransferase"/>
</dbReference>
<evidence type="ECO:0000256" key="7">
    <source>
        <dbReference type="ARBA" id="ARBA00023242"/>
    </source>
</evidence>
<keyword evidence="5 8" id="KW-0949">S-adenosyl-L-methionine</keyword>
<feature type="region of interest" description="Disordered" evidence="10">
    <location>
        <begin position="1185"/>
        <end position="1209"/>
    </location>
</feature>
<keyword evidence="7" id="KW-0539">Nucleus</keyword>
<reference evidence="12" key="1">
    <citation type="submission" date="2019-04" db="EMBL/GenBank/DDBJ databases">
        <title>Sequencing of skin fungus with MAO and IRED activity.</title>
        <authorList>
            <person name="Marsaioli A.J."/>
            <person name="Bonatto J.M.C."/>
            <person name="Reis Junior O."/>
        </authorList>
    </citation>
    <scope>NUCLEOTIDE SEQUENCE</scope>
    <source>
        <strain evidence="12">30M1</strain>
    </source>
</reference>
<dbReference type="InterPro" id="IPR001525">
    <property type="entry name" value="C5_MeTfrase"/>
</dbReference>
<dbReference type="PRINTS" id="PR00105">
    <property type="entry name" value="C5METTRFRASE"/>
</dbReference>
<evidence type="ECO:0000256" key="9">
    <source>
        <dbReference type="SAM" id="Coils"/>
    </source>
</evidence>
<evidence type="ECO:0000313" key="12">
    <source>
        <dbReference type="EMBL" id="KAF3010628.1"/>
    </source>
</evidence>
<evidence type="ECO:0000256" key="3">
    <source>
        <dbReference type="ARBA" id="ARBA00022603"/>
    </source>
</evidence>
<dbReference type="GO" id="GO:0005634">
    <property type="term" value="C:nucleus"/>
    <property type="evidence" value="ECO:0007669"/>
    <property type="project" value="UniProtKB-SubCell"/>
</dbReference>
<dbReference type="PROSITE" id="PS51679">
    <property type="entry name" value="SAM_MT_C5"/>
    <property type="match status" value="1"/>
</dbReference>
<dbReference type="InterPro" id="IPR057215">
    <property type="entry name" value="DUF7893"/>
</dbReference>
<dbReference type="InterPro" id="IPR029063">
    <property type="entry name" value="SAM-dependent_MTases_sf"/>
</dbReference>
<name>A0A9P4TPG3_CURKU</name>
<evidence type="ECO:0000256" key="2">
    <source>
        <dbReference type="ARBA" id="ARBA00011975"/>
    </source>
</evidence>
<evidence type="ECO:0000256" key="8">
    <source>
        <dbReference type="PROSITE-ProRule" id="PRU01016"/>
    </source>
</evidence>
<dbReference type="PROSITE" id="PS00094">
    <property type="entry name" value="C5_MTASE_1"/>
    <property type="match status" value="1"/>
</dbReference>
<evidence type="ECO:0000256" key="4">
    <source>
        <dbReference type="ARBA" id="ARBA00022679"/>
    </source>
</evidence>
<keyword evidence="6" id="KW-0238">DNA-binding</keyword>
<protein>
    <recommendedName>
        <fullName evidence="2">DNA (cytosine-5-)-methyltransferase</fullName>
        <ecNumber evidence="2">2.1.1.37</ecNumber>
    </recommendedName>
</protein>
<dbReference type="GO" id="GO:0003682">
    <property type="term" value="F:chromatin binding"/>
    <property type="evidence" value="ECO:0007669"/>
    <property type="project" value="InterPro"/>
</dbReference>
<dbReference type="Gene3D" id="2.30.30.490">
    <property type="match status" value="1"/>
</dbReference>
<dbReference type="Pfam" id="PF00145">
    <property type="entry name" value="DNA_methylase"/>
    <property type="match status" value="1"/>
</dbReference>
<dbReference type="Proteomes" id="UP000801428">
    <property type="component" value="Unassembled WGS sequence"/>
</dbReference>
<keyword evidence="3 8" id="KW-0489">Methyltransferase</keyword>
<feature type="domain" description="BAH" evidence="11">
    <location>
        <begin position="327"/>
        <end position="449"/>
    </location>
</feature>
<evidence type="ECO:0000256" key="5">
    <source>
        <dbReference type="ARBA" id="ARBA00022691"/>
    </source>
</evidence>
<evidence type="ECO:0000313" key="13">
    <source>
        <dbReference type="Proteomes" id="UP000801428"/>
    </source>
</evidence>
<comment type="caution">
    <text evidence="12">The sequence shown here is derived from an EMBL/GenBank/DDBJ whole genome shotgun (WGS) entry which is preliminary data.</text>
</comment>
<dbReference type="OrthoDB" id="5376140at2759"/>
<proteinExistence type="inferred from homology"/>
<dbReference type="InterPro" id="IPR001025">
    <property type="entry name" value="BAH_dom"/>
</dbReference>
<dbReference type="Gene3D" id="3.90.120.10">
    <property type="entry name" value="DNA Methylase, subunit A, domain 2"/>
    <property type="match status" value="1"/>
</dbReference>
<evidence type="ECO:0000259" key="11">
    <source>
        <dbReference type="PROSITE" id="PS51038"/>
    </source>
</evidence>
<organism evidence="12 13">
    <name type="scientific">Curvularia kusanoi</name>
    <name type="common">Cochliobolus kusanoi</name>
    <dbReference type="NCBI Taxonomy" id="90978"/>
    <lineage>
        <taxon>Eukaryota</taxon>
        <taxon>Fungi</taxon>
        <taxon>Dikarya</taxon>
        <taxon>Ascomycota</taxon>
        <taxon>Pezizomycotina</taxon>
        <taxon>Dothideomycetes</taxon>
        <taxon>Pleosporomycetidae</taxon>
        <taxon>Pleosporales</taxon>
        <taxon>Pleosporineae</taxon>
        <taxon>Pleosporaceae</taxon>
        <taxon>Curvularia</taxon>
    </lineage>
</organism>
<feature type="coiled-coil region" evidence="9">
    <location>
        <begin position="998"/>
        <end position="1032"/>
    </location>
</feature>